<dbReference type="Pfam" id="PF20415">
    <property type="entry name" value="DUF6699"/>
    <property type="match status" value="1"/>
</dbReference>
<dbReference type="AlphaFoldDB" id="A0A9P3UL40"/>
<keyword evidence="3" id="KW-1185">Reference proteome</keyword>
<dbReference type="EMBL" id="BRPK01000004">
    <property type="protein sequence ID" value="GLB37002.1"/>
    <property type="molecule type" value="Genomic_DNA"/>
</dbReference>
<organism evidence="2 3">
    <name type="scientific">Lyophyllum shimeji</name>
    <name type="common">Hon-shimeji</name>
    <name type="synonym">Tricholoma shimeji</name>
    <dbReference type="NCBI Taxonomy" id="47721"/>
    <lineage>
        <taxon>Eukaryota</taxon>
        <taxon>Fungi</taxon>
        <taxon>Dikarya</taxon>
        <taxon>Basidiomycota</taxon>
        <taxon>Agaricomycotina</taxon>
        <taxon>Agaricomycetes</taxon>
        <taxon>Agaricomycetidae</taxon>
        <taxon>Agaricales</taxon>
        <taxon>Tricholomatineae</taxon>
        <taxon>Lyophyllaceae</taxon>
        <taxon>Lyophyllum</taxon>
    </lineage>
</organism>
<reference evidence="2" key="1">
    <citation type="submission" date="2022-07" db="EMBL/GenBank/DDBJ databases">
        <title>The genome of Lyophyllum shimeji provides insight into the initial evolution of ectomycorrhizal fungal genome.</title>
        <authorList>
            <person name="Kobayashi Y."/>
            <person name="Shibata T."/>
            <person name="Hirakawa H."/>
            <person name="Shigenobu S."/>
            <person name="Nishiyama T."/>
            <person name="Yamada A."/>
            <person name="Hasebe M."/>
            <person name="Kawaguchi M."/>
        </authorList>
    </citation>
    <scope>NUCLEOTIDE SEQUENCE</scope>
    <source>
        <strain evidence="2">AT787</strain>
    </source>
</reference>
<dbReference type="InterPro" id="IPR046522">
    <property type="entry name" value="DUF6699"/>
</dbReference>
<name>A0A9P3UL40_LYOSH</name>
<dbReference type="Proteomes" id="UP001063166">
    <property type="component" value="Unassembled WGS sequence"/>
</dbReference>
<proteinExistence type="predicted"/>
<evidence type="ECO:0000313" key="3">
    <source>
        <dbReference type="Proteomes" id="UP001063166"/>
    </source>
</evidence>
<dbReference type="OrthoDB" id="21474at2759"/>
<sequence>MNPPLWANPWHNYYQPDPNVYIPPPLSAAQVYGDPRHPYRPEPPRYVSSKYPKLHPLLASDTTRLRFDVKRKPQEIDATTYFANRHISATEAGVRKLRLISKAFPWTIDIESPVPVTCEAVWEALYHALQEPIADSEWGLILKIKKQREVVDKAAKKRMDEDRGDEVKLRRIDYLGEATWFKGLDKDDDFEKLRLLPGAQGCPDTWVVSFET</sequence>
<feature type="domain" description="DUF6699" evidence="1">
    <location>
        <begin position="65"/>
        <end position="189"/>
    </location>
</feature>
<protein>
    <recommendedName>
        <fullName evidence="1">DUF6699 domain-containing protein</fullName>
    </recommendedName>
</protein>
<evidence type="ECO:0000259" key="1">
    <source>
        <dbReference type="Pfam" id="PF20415"/>
    </source>
</evidence>
<comment type="caution">
    <text evidence="2">The sequence shown here is derived from an EMBL/GenBank/DDBJ whole genome shotgun (WGS) entry which is preliminary data.</text>
</comment>
<gene>
    <name evidence="2" type="ORF">LshimejAT787_0400530</name>
</gene>
<evidence type="ECO:0000313" key="2">
    <source>
        <dbReference type="EMBL" id="GLB37002.1"/>
    </source>
</evidence>
<accession>A0A9P3UL40</accession>